<evidence type="ECO:0000313" key="7">
    <source>
        <dbReference type="Proteomes" id="UP001642405"/>
    </source>
</evidence>
<comment type="caution">
    <text evidence="6">The sequence shown here is derived from an EMBL/GenBank/DDBJ whole genome shotgun (WGS) entry which is preliminary data.</text>
</comment>
<evidence type="ECO:0000313" key="6">
    <source>
        <dbReference type="EMBL" id="CAK7228103.1"/>
    </source>
</evidence>
<dbReference type="PANTHER" id="PTHR13387:SF9">
    <property type="entry name" value="PROTEIN HGH1 HOMOLOG"/>
    <property type="match status" value="1"/>
</dbReference>
<accession>A0ABP0C7W2</accession>
<dbReference type="Proteomes" id="UP001642405">
    <property type="component" value="Unassembled WGS sequence"/>
</dbReference>
<evidence type="ECO:0000256" key="1">
    <source>
        <dbReference type="ARBA" id="ARBA00006712"/>
    </source>
</evidence>
<dbReference type="InterPro" id="IPR039717">
    <property type="entry name" value="Hgh1"/>
</dbReference>
<feature type="region of interest" description="Disordered" evidence="3">
    <location>
        <begin position="331"/>
        <end position="366"/>
    </location>
</feature>
<dbReference type="Gene3D" id="1.25.10.10">
    <property type="entry name" value="Leucine-rich Repeat Variant"/>
    <property type="match status" value="1"/>
</dbReference>
<dbReference type="InterPro" id="IPR007206">
    <property type="entry name" value="Protein_HGH1_C"/>
</dbReference>
<comment type="similarity">
    <text evidence="1">Belongs to the HGH1 family.</text>
</comment>
<proteinExistence type="inferred from homology"/>
<dbReference type="Pfam" id="PF04063">
    <property type="entry name" value="DUF383"/>
    <property type="match status" value="1"/>
</dbReference>
<feature type="domain" description="Protein HGH1 N-terminal" evidence="4">
    <location>
        <begin position="95"/>
        <end position="277"/>
    </location>
</feature>
<dbReference type="PANTHER" id="PTHR13387">
    <property type="entry name" value="PROTEIN HGH1 HOMOLOG"/>
    <property type="match status" value="1"/>
</dbReference>
<evidence type="ECO:0000259" key="4">
    <source>
        <dbReference type="Pfam" id="PF04063"/>
    </source>
</evidence>
<sequence length="366" mass="41497">MPTELEELVGFIGHDNPQIRLLAVENLVPYSTSTPSIFKVNNLEPIQELKILVADHPKIAEHALTNLINLSGDVDVLKDLATDDKFLELLFHLLTRKDEPNANLLAMLLANLAKWDGLKNILEREQDAPEGLGSDSRVVNQLMDLFVKGAEGAYNKNADYDYLSYFFADLAKHAEVRQYLVKRQAYDDVIPLTKIRVFTEHKSDVRRKGVASTLKNVAFDIPSHPAFLAEDDINILPYLLLPLAGNESYDEDEMLDMLPDLQLLPPDKQRDPDPTILQTHVETLTLLTTTRPGRELLREVKVYPLIRETHMRVDNEDLRDACDRLVQVLAREEAPEEGEGEGECEPTSRVTEIVEEDDDDERIVEV</sequence>
<dbReference type="SUPFAM" id="SSF48371">
    <property type="entry name" value="ARM repeat"/>
    <property type="match status" value="1"/>
</dbReference>
<dbReference type="InterPro" id="IPR016024">
    <property type="entry name" value="ARM-type_fold"/>
</dbReference>
<name>A0ABP0C7W2_9PEZI</name>
<keyword evidence="7" id="KW-1185">Reference proteome</keyword>
<dbReference type="InterPro" id="IPR007205">
    <property type="entry name" value="Protein_HGH1_N"/>
</dbReference>
<reference evidence="6 7" key="1">
    <citation type="submission" date="2024-01" db="EMBL/GenBank/DDBJ databases">
        <authorList>
            <person name="Allen C."/>
            <person name="Tagirdzhanova G."/>
        </authorList>
    </citation>
    <scope>NUCLEOTIDE SEQUENCE [LARGE SCALE GENOMIC DNA]</scope>
</reference>
<organism evidence="6 7">
    <name type="scientific">Sporothrix curviconia</name>
    <dbReference type="NCBI Taxonomy" id="1260050"/>
    <lineage>
        <taxon>Eukaryota</taxon>
        <taxon>Fungi</taxon>
        <taxon>Dikarya</taxon>
        <taxon>Ascomycota</taxon>
        <taxon>Pezizomycotina</taxon>
        <taxon>Sordariomycetes</taxon>
        <taxon>Sordariomycetidae</taxon>
        <taxon>Ophiostomatales</taxon>
        <taxon>Ophiostomataceae</taxon>
        <taxon>Sporothrix</taxon>
    </lineage>
</organism>
<dbReference type="InterPro" id="IPR011989">
    <property type="entry name" value="ARM-like"/>
</dbReference>
<feature type="compositionally biased region" description="Acidic residues" evidence="3">
    <location>
        <begin position="353"/>
        <end position="366"/>
    </location>
</feature>
<evidence type="ECO:0000256" key="3">
    <source>
        <dbReference type="SAM" id="MobiDB-lite"/>
    </source>
</evidence>
<gene>
    <name evidence="6" type="primary">HGH1</name>
    <name evidence="6" type="ORF">SCUCBS95973_006767</name>
</gene>
<feature type="compositionally biased region" description="Acidic residues" evidence="3">
    <location>
        <begin position="334"/>
        <end position="344"/>
    </location>
</feature>
<feature type="domain" description="Protein HGH1 C-terminal" evidence="5">
    <location>
        <begin position="283"/>
        <end position="337"/>
    </location>
</feature>
<dbReference type="EMBL" id="CAWUHB010000042">
    <property type="protein sequence ID" value="CAK7228103.1"/>
    <property type="molecule type" value="Genomic_DNA"/>
</dbReference>
<dbReference type="Pfam" id="PF04064">
    <property type="entry name" value="DUF384"/>
    <property type="match status" value="1"/>
</dbReference>
<protein>
    <recommendedName>
        <fullName evidence="2">Protein HGH1 homolog</fullName>
    </recommendedName>
</protein>
<evidence type="ECO:0000259" key="5">
    <source>
        <dbReference type="Pfam" id="PF04064"/>
    </source>
</evidence>
<evidence type="ECO:0000256" key="2">
    <source>
        <dbReference type="ARBA" id="ARBA00014076"/>
    </source>
</evidence>